<feature type="compositionally biased region" description="Low complexity" evidence="1">
    <location>
        <begin position="1"/>
        <end position="19"/>
    </location>
</feature>
<feature type="region of interest" description="Disordered" evidence="1">
    <location>
        <begin position="1"/>
        <end position="27"/>
    </location>
</feature>
<proteinExistence type="predicted"/>
<comment type="caution">
    <text evidence="2">The sequence shown here is derived from an EMBL/GenBank/DDBJ whole genome shotgun (WGS) entry which is preliminary data.</text>
</comment>
<keyword evidence="3" id="KW-1185">Reference proteome</keyword>
<reference evidence="2 3" key="1">
    <citation type="journal article" date="2019" name="Int. J. Syst. Evol. Microbiol.">
        <title>The Global Catalogue of Microorganisms (GCM) 10K type strain sequencing project: providing services to taxonomists for standard genome sequencing and annotation.</title>
        <authorList>
            <consortium name="The Broad Institute Genomics Platform"/>
            <consortium name="The Broad Institute Genome Sequencing Center for Infectious Disease"/>
            <person name="Wu L."/>
            <person name="Ma J."/>
        </authorList>
    </citation>
    <scope>NUCLEOTIDE SEQUENCE [LARGE SCALE GENOMIC DNA]</scope>
    <source>
        <strain evidence="2 3">JCM 14603</strain>
    </source>
</reference>
<evidence type="ECO:0000313" key="3">
    <source>
        <dbReference type="Proteomes" id="UP001500238"/>
    </source>
</evidence>
<protein>
    <submittedName>
        <fullName evidence="2">Uncharacterized protein</fullName>
    </submittedName>
</protein>
<dbReference type="EMBL" id="BAAAES010000001">
    <property type="protein sequence ID" value="GAA0657991.1"/>
    <property type="molecule type" value="Genomic_DNA"/>
</dbReference>
<evidence type="ECO:0000313" key="2">
    <source>
        <dbReference type="EMBL" id="GAA0657991.1"/>
    </source>
</evidence>
<name>A0ABN1HLR3_9SPHN</name>
<gene>
    <name evidence="2" type="ORF">GCM10009102_02760</name>
</gene>
<evidence type="ECO:0000256" key="1">
    <source>
        <dbReference type="SAM" id="MobiDB-lite"/>
    </source>
</evidence>
<accession>A0ABN1HLR3</accession>
<sequence>MKPSSRSPDPSSPTITSTTRDADDPRRASSTIIATLSSGPCTTASTLASARLAIEPGQHDPGWWVLIALRRVGLVWGLREPEMLAPRQGLRRVPRADRSTLSAARG</sequence>
<organism evidence="2 3">
    <name type="scientific">Sphingomonas insulae</name>
    <dbReference type="NCBI Taxonomy" id="424800"/>
    <lineage>
        <taxon>Bacteria</taxon>
        <taxon>Pseudomonadati</taxon>
        <taxon>Pseudomonadota</taxon>
        <taxon>Alphaproteobacteria</taxon>
        <taxon>Sphingomonadales</taxon>
        <taxon>Sphingomonadaceae</taxon>
        <taxon>Sphingomonas</taxon>
    </lineage>
</organism>
<dbReference type="Proteomes" id="UP001500238">
    <property type="component" value="Unassembled WGS sequence"/>
</dbReference>